<dbReference type="EMBL" id="JACMSC010000003">
    <property type="protein sequence ID" value="KAG6529914.1"/>
    <property type="molecule type" value="Genomic_DNA"/>
</dbReference>
<reference evidence="5 6" key="1">
    <citation type="submission" date="2020-08" db="EMBL/GenBank/DDBJ databases">
        <title>Plant Genome Project.</title>
        <authorList>
            <person name="Zhang R.-G."/>
        </authorList>
    </citation>
    <scope>NUCLEOTIDE SEQUENCE [LARGE SCALE GENOMIC DNA]</scope>
    <source>
        <tissue evidence="5">Rhizome</tissue>
    </source>
</reference>
<evidence type="ECO:0000256" key="2">
    <source>
        <dbReference type="ARBA" id="ARBA00023054"/>
    </source>
</evidence>
<evidence type="ECO:0000256" key="4">
    <source>
        <dbReference type="SAM" id="MobiDB-lite"/>
    </source>
</evidence>
<feature type="region of interest" description="Disordered" evidence="4">
    <location>
        <begin position="1"/>
        <end position="54"/>
    </location>
</feature>
<organism evidence="5 6">
    <name type="scientific">Zingiber officinale</name>
    <name type="common">Ginger</name>
    <name type="synonym">Amomum zingiber</name>
    <dbReference type="NCBI Taxonomy" id="94328"/>
    <lineage>
        <taxon>Eukaryota</taxon>
        <taxon>Viridiplantae</taxon>
        <taxon>Streptophyta</taxon>
        <taxon>Embryophyta</taxon>
        <taxon>Tracheophyta</taxon>
        <taxon>Spermatophyta</taxon>
        <taxon>Magnoliopsida</taxon>
        <taxon>Liliopsida</taxon>
        <taxon>Zingiberales</taxon>
        <taxon>Zingiberaceae</taxon>
        <taxon>Zingiber</taxon>
    </lineage>
</organism>
<feature type="coiled-coil region" evidence="3">
    <location>
        <begin position="654"/>
        <end position="695"/>
    </location>
</feature>
<feature type="compositionally biased region" description="Polar residues" evidence="4">
    <location>
        <begin position="38"/>
        <end position="47"/>
    </location>
</feature>
<feature type="coiled-coil region" evidence="3">
    <location>
        <begin position="101"/>
        <end position="160"/>
    </location>
</feature>
<keyword evidence="2 3" id="KW-0175">Coiled coil</keyword>
<evidence type="ECO:0000313" key="6">
    <source>
        <dbReference type="Proteomes" id="UP000734854"/>
    </source>
</evidence>
<dbReference type="Pfam" id="PF05911">
    <property type="entry name" value="FPP"/>
    <property type="match status" value="2"/>
</dbReference>
<dbReference type="OrthoDB" id="128924at2759"/>
<gene>
    <name evidence="5" type="ORF">ZIOFF_012131</name>
</gene>
<comment type="similarity">
    <text evidence="1">Belongs to the FPP family.</text>
</comment>
<evidence type="ECO:0008006" key="7">
    <source>
        <dbReference type="Google" id="ProtNLM"/>
    </source>
</evidence>
<accession>A0A8J5HKB9</accession>
<evidence type="ECO:0000256" key="3">
    <source>
        <dbReference type="SAM" id="Coils"/>
    </source>
</evidence>
<feature type="compositionally biased region" description="Low complexity" evidence="4">
    <location>
        <begin position="16"/>
        <end position="27"/>
    </location>
</feature>
<dbReference type="PANTHER" id="PTHR31580">
    <property type="entry name" value="FILAMENT-LIKE PLANT PROTEIN 4"/>
    <property type="match status" value="1"/>
</dbReference>
<evidence type="ECO:0000313" key="5">
    <source>
        <dbReference type="EMBL" id="KAG6529914.1"/>
    </source>
</evidence>
<protein>
    <recommendedName>
        <fullName evidence="7">Filament-like plant protein 3</fullName>
    </recommendedName>
</protein>
<evidence type="ECO:0000256" key="1">
    <source>
        <dbReference type="ARBA" id="ARBA00005921"/>
    </source>
</evidence>
<feature type="compositionally biased region" description="Basic residues" evidence="4">
    <location>
        <begin position="1"/>
        <end position="12"/>
    </location>
</feature>
<dbReference type="InterPro" id="IPR008587">
    <property type="entry name" value="FPP_plant"/>
</dbReference>
<proteinExistence type="inferred from homology"/>
<dbReference type="AlphaFoldDB" id="A0A8J5HKB9"/>
<comment type="caution">
    <text evidence="5">The sequence shown here is derived from an EMBL/GenBank/DDBJ whole genome shotgun (WGS) entry which is preliminary data.</text>
</comment>
<keyword evidence="6" id="KW-1185">Reference proteome</keyword>
<dbReference type="PANTHER" id="PTHR31580:SF49">
    <property type="entry name" value="FILAMENT-LIKE PLANT PROTEIN 3"/>
    <property type="match status" value="1"/>
</dbReference>
<dbReference type="Proteomes" id="UP000734854">
    <property type="component" value="Unassembled WGS sequence"/>
</dbReference>
<feature type="coiled-coil region" evidence="3">
    <location>
        <begin position="416"/>
        <end position="478"/>
    </location>
</feature>
<sequence length="779" mass="88322">MDRRNWLWRRKSSEKSPGVTESSGSASSERHSGEQEILGTSISSPKHPQSPDVFSKDLNHEAYETIKALNDKLSASLLNISAREDLVTEHAKVAEEAVLGWENAEKEVSFLRQQLEAATRKNSFLEDKAIHLEAALKECVRQLRLTREEQEQKVQDAILKETQKRKSEKSELELHLIELQAQMDVKTEISNSINLDLQSKIEILTKGNSSLKADLVTLTEDLHMKTLELELSTRTAETVSKQHLDSIKKMAKLEAECHKLRIAARKLPIANEHIFSPNSHYVESVTDSQSDAGERLLSIKHEQICSDSRAPTLSFELSQFRKGKDSPRNLESSVEISLMDDFIEMERLVALPEIDHGNSSIEHDACSDLTVSVDSTSRKELEVVNLHVSELDKMIGKMNTEKVEMEESLAVTNIQLKDTCKQVEAAEVKLVELQRQLNLINDEKHALELELEVKEGKKNEMEVQLELAHAKNVQLTERITILDSNFEEEKKLSAKLRVRCQNIEATEAKRKEMELQLGSAVGEIAELKGKIRLLGQVEGGKMMSTELASRCWKIDQLEHNKELESRLEFAKLKIGEQYDKANITDRKPKEDKPFSEGLFFECQNVEVIIAKNKELKCQLCSQKIEVNLLREKVNVLEAIAEKERVLASEISADLEAAKVKRNELVLQLESAHMEIKNLQEKFGSLEKQFEEEKLISADFAEKYHKLENGMSSKQQSFGLHSTAISNRKLIVGQEKEIVLAAAKLVQCQKTLASLNQQLKLMSNFDVLMLEINEPGHCWS</sequence>
<name>A0A8J5HKB9_ZINOF</name>